<dbReference type="InterPro" id="IPR036709">
    <property type="entry name" value="Autotransporte_beta_dom_sf"/>
</dbReference>
<dbReference type="SUPFAM" id="SSF103515">
    <property type="entry name" value="Autotransporter"/>
    <property type="match status" value="1"/>
</dbReference>
<name>A0ABY4E8M1_9NEIS</name>
<feature type="compositionally biased region" description="Basic and acidic residues" evidence="1">
    <location>
        <begin position="1340"/>
        <end position="1354"/>
    </location>
</feature>
<organism evidence="3 4">
    <name type="scientific">Vitreoscilla massiliensis</name>
    <dbReference type="NCBI Taxonomy" id="1689272"/>
    <lineage>
        <taxon>Bacteria</taxon>
        <taxon>Pseudomonadati</taxon>
        <taxon>Pseudomonadota</taxon>
        <taxon>Betaproteobacteria</taxon>
        <taxon>Neisseriales</taxon>
        <taxon>Neisseriaceae</taxon>
        <taxon>Vitreoscilla</taxon>
    </lineage>
</organism>
<feature type="compositionally biased region" description="Basic and acidic residues" evidence="1">
    <location>
        <begin position="1139"/>
        <end position="1155"/>
    </location>
</feature>
<dbReference type="Proteomes" id="UP000832011">
    <property type="component" value="Chromosome"/>
</dbReference>
<evidence type="ECO:0000313" key="4">
    <source>
        <dbReference type="Proteomes" id="UP000832011"/>
    </source>
</evidence>
<proteinExistence type="predicted"/>
<dbReference type="RefSeq" id="WP_058355561.1">
    <property type="nucleotide sequence ID" value="NZ_CABKVG010000007.1"/>
</dbReference>
<feature type="region of interest" description="Disordered" evidence="1">
    <location>
        <begin position="1134"/>
        <end position="1171"/>
    </location>
</feature>
<evidence type="ECO:0000259" key="2">
    <source>
        <dbReference type="PROSITE" id="PS51208"/>
    </source>
</evidence>
<dbReference type="InterPro" id="IPR005546">
    <property type="entry name" value="Autotransporte_beta"/>
</dbReference>
<feature type="region of interest" description="Disordered" evidence="1">
    <location>
        <begin position="328"/>
        <end position="347"/>
    </location>
</feature>
<dbReference type="EMBL" id="CP091511">
    <property type="protein sequence ID" value="UOO89757.1"/>
    <property type="molecule type" value="Genomic_DNA"/>
</dbReference>
<keyword evidence="4" id="KW-1185">Reference proteome</keyword>
<protein>
    <submittedName>
        <fullName evidence="3">Autotransporter outer membrane beta-barrel domain-containing protein</fullName>
    </submittedName>
</protein>
<feature type="compositionally biased region" description="Basic and acidic residues" evidence="1">
    <location>
        <begin position="115"/>
        <end position="129"/>
    </location>
</feature>
<gene>
    <name evidence="3" type="ORF">LVJ82_01840</name>
</gene>
<dbReference type="PROSITE" id="PS51208">
    <property type="entry name" value="AUTOTRANSPORTER"/>
    <property type="match status" value="1"/>
</dbReference>
<feature type="region of interest" description="Disordered" evidence="1">
    <location>
        <begin position="108"/>
        <end position="135"/>
    </location>
</feature>
<feature type="region of interest" description="Disordered" evidence="1">
    <location>
        <begin position="1538"/>
        <end position="1578"/>
    </location>
</feature>
<accession>A0ABY4E8M1</accession>
<feature type="compositionally biased region" description="Gly residues" evidence="1">
    <location>
        <begin position="1569"/>
        <end position="1578"/>
    </location>
</feature>
<feature type="region of interest" description="Disordered" evidence="1">
    <location>
        <begin position="1330"/>
        <end position="1354"/>
    </location>
</feature>
<feature type="domain" description="Autotransporter" evidence="2">
    <location>
        <begin position="2628"/>
        <end position="2906"/>
    </location>
</feature>
<feature type="compositionally biased region" description="Basic and acidic residues" evidence="1">
    <location>
        <begin position="1538"/>
        <end position="1556"/>
    </location>
</feature>
<sequence>MNHIDAEPNLNTSVNVIFRPKPVVVLLSLAFGTALYSSETQAAENLAGSYTQQVSVVAKGSDAPAPNTTAYSISKVNGGNGQDASVQVVADTTINTLFRATDSGLVVNSSGGNGSHHEGNGVRNGELRGGKGGNGGAIQLQLSNGALLIQTRGQGLSLDSHGGNAGNNSNKEHPATAGVGGAVAVQAQGQEVQIATTGVGKHAIGVNSSGGNGARGLFDNGNAFWTTMSPSTDGANAGEVVVNLNGHTELNTSADGSNALNLQSRAGNGGEVGNGVNVGYGGKGGKGGNGGQQTVLIGSNKAATSLIKTSGNEATAIVMQSVGGNGGSVNSGSSISNTKEPGNAGHGGNLALNLEHTQILTSGDNSSAVLMQSVGGYGGSPVTGSKTPGNGGAAGRITVSVSESSAISTSGQQSDGVHLESLGGSGSRGPNGFFMAGKGGKGGAGQDITVNNQGSITTKGKQSSAIYALSAGGAAGDGGSSTGVIVSLGGRGGESGNGGKVSITNTGRLNTSGDESHVILAQSIGGSHGRLNTNNNYELGSGGQLDGNDSNAASVEINNTGLVSAQGNAVGIMAQSIGGGGGNGGGAFGFVSLGGGAGSSGNAGQVKVDNSGTIVTSGQVASSALVLQSIGGGGGYGGKASGAASGIPMVTIGGKGGNGGNANEITLNQSGTIATSGYSSPSIIAQSIGGGGGMGGASFAVGAYQPLALSIGGSGGKGGSGGQINVTLDAQSSVLTTGDASAAVLLQSIGGGGGNGGDAYSVQGASLAPVTIGGQAGVGGKGGAVNIRNQGTVLTKGDDSFGIVAQSIGGGGGQGGFSSNMAVTGFPVSTDGQSLSLQTAIGGKGGNGNVGGEVTFNNTGDLLTQGQSSVAVLLQSIGGGGGNGGSTSTKMLAIPRGKNIEMHIAVGGDGGSGNKGGNVVLNNQGSIRTFGQLATAVMIQSIGGGGGNGGAGSANSYRYDGATSGDKVNREVFKLAATVGGKGGKGSDGGAVTLNNAATGQIETAGNMAAAVVAQSIGGGGGNGGLSHSDAVAVDRAVELKIGGNGGDGGVGGTVTVNNAGSINTSGVGSVGVLTQSIGGGGGRGGVAGGAGSESEDAIKKMNKDLVDLTEKVKKKTNEGKSEVQKIIDGLVDKEEESTEKKDEKKDDSKSKDTKFVTNVNIGGSGGNGGNGGQIVMVNTGRIATMGNLSAGILAQSIGGGGGDGADTQVINSAAKSKHYDLVVGASGGKGNKGGNVSLNNSGYISVAGIGADAITLQSIGGGGGRAGSSSAQGNTAEEQYSLVLGGNGGSGGDAGNVALTNQKTGSIEVATGGGHALLVQSIGGGGGEANLTSNKASSTKKDQEKNLVDGDTNEGKKSIKLALGGRGGAGGHGGAITINNAGNIDSAADVSTAILAQSIGGGGGVGGAAQTENNTKAEVNLSVAIGGSGGKGSNGGKVSLNNTGSIQTTQKQTTAIVLQSIGGGGGYAGLAQTDGNVKAKTLQLSLGGNGGEGGKGGVVELTNNGNIFAGGSAILAQSIGGGGGYAAGADSVINAAKEDDDKEKSNKSDQKEADKSPIQTRSISLIMGGTGGNGGDAGQVSVTNTGRIEASADLMAAIVAQSISGGGGSGGAAINDNQAEVDSSWNLALGGNAGNGKTGGVVTVNNQGNIITTGLHSGAIIAQSIGGGGGTGGLVNQDVLSAKQKAWSLSVGAQNGSSGHGGKVSVINSGNLAVKSGIAILGQSIGGGGGLASLAQTGLTAEEMAAKVEVTEGKIEVSLGARKGKEGKGGEVNLSATGNINTEDSQSLGVLGQSIGGGGGHLYVQQAQNFTSDANAYHVGSQNGKGSAGKVYFTHSNNGIAYITTAGAGSVGVLLQSLGGGGGSLLVKQTDARNQLGSVIVGGVGTESGHGTEVTLGSTANSHITTTGNNAVGVLAQSIGGGGGYVDFLSGQTQTLAGIKAKVQLGGNQVVGNGGQVDAHMSGSIVTQGKNSHGLLVQSIGGGGGYVVTDAAANQVSTHLGGINGSRGNAGQVKIDNQGDIITSGDGSYGILAQSIGGGGGIAADTSVLVLQKVTKNIATTNGLNVQTEGNGGNVQINHVGSIVVKGQNAHAIVAQSIANGGGIAQQGIGNVLGSKKKSQAGNIDINIGNNSKVAALGKNGIGIFAQLAASDSVNGNNMGHIKINLQNTDLQAEDTGIDMLGGNASNAVNLKASHIQAGQFGIVQEGVVKKQQVNIAQSSSVLGGNTAIKLAAVDEAQVSVDSSLVKGGKIGLSLSAKKAAVTLKNANVSAADTAIELNAQDEHKLQLTQSYMTDSATAIKLMGSGKVNIEIQGGQVGKMGRVLLQQSNSDKAMSISNNHGWLAGNIAATGKVSVTNKDANSTIEMGNNWNLNGGKLENKGQLYIAGKGSIGTTYLNGELQQNGSGKLFLDADFANNRHDQLVLTNTNVGADLHETKIIIDAISYKPGASATIISTSGNKQVRFNKSDKNKDKSYKFQIIAGENDLFKYDFKREYTQNLIVTPKANFTNSTWYKQGLNQDQRNVANYLQNDWNRDEQVALKKEAAASTLLRSVALQTASDSNGATNADELGDLYGQMDNLTSATEYSRLLSNLASDVQSSPAAMMPMHNRQFINKMFTCQAMDGSNVMSEDACVWMDSRYNRTRFNSTFEDFGYKLKSSSVQFGGEYEFKPQWWLGGSLGYEDIVANSQEVAVETDGSSVSGGIFLKHIQEPWQWAAAYSFNRGAYETNRWVQLPVTTVLAKSEWNSWLHALSFRGAYTHSWEHGYLRPSVDAILMYQKNPAYKEYGAGSYNLEVGKESRLTLMLSPQVELAQSFRNGVYTWMPYASVGMNWMSDDNWHTQMRIQGAHSDDWIHVNTDMPQVTADAKLGLDVMRRNGLGVKLEYSGQWGQRYQSHTGRIRLAYQF</sequence>
<evidence type="ECO:0000313" key="3">
    <source>
        <dbReference type="EMBL" id="UOO89757.1"/>
    </source>
</evidence>
<dbReference type="SMART" id="SM00869">
    <property type="entry name" value="Autotransporter"/>
    <property type="match status" value="1"/>
</dbReference>
<evidence type="ECO:0000256" key="1">
    <source>
        <dbReference type="SAM" id="MobiDB-lite"/>
    </source>
</evidence>
<reference evidence="3 4" key="1">
    <citation type="journal article" date="2022" name="Res Sq">
        <title>Evolution of multicellular longitudinally dividing oral cavity symbionts (Neisseriaceae).</title>
        <authorList>
            <person name="Nyongesa S."/>
            <person name="Weber P."/>
            <person name="Bernet E."/>
            <person name="Pullido F."/>
            <person name="Nieckarz M."/>
            <person name="Delaby M."/>
            <person name="Nieves C."/>
            <person name="Viehboeck T."/>
            <person name="Krause N."/>
            <person name="Rivera-Millot A."/>
            <person name="Nakamura A."/>
            <person name="Vischer N."/>
            <person name="VanNieuwenhze M."/>
            <person name="Brun Y."/>
            <person name="Cava F."/>
            <person name="Bulgheresi S."/>
            <person name="Veyrier F."/>
        </authorList>
    </citation>
    <scope>NUCLEOTIDE SEQUENCE [LARGE SCALE GENOMIC DNA]</scope>
    <source>
        <strain evidence="3 4">SN4</strain>
    </source>
</reference>